<gene>
    <name evidence="5" type="ORF">PMEA_00022680</name>
</gene>
<feature type="non-terminal residue" evidence="5">
    <location>
        <position position="1"/>
    </location>
</feature>
<dbReference type="Gene3D" id="3.50.4.10">
    <property type="entry name" value="Hepatocyte Growth Factor"/>
    <property type="match status" value="1"/>
</dbReference>
<feature type="compositionally biased region" description="Low complexity" evidence="2">
    <location>
        <begin position="467"/>
        <end position="481"/>
    </location>
</feature>
<sequence length="1018" mass="107568">REQISICKAWKRLETQVTVKRDALNMELPTGIRKFLLLVSLVATADLKNVASLSVSFKRTSDSAVHYGQFVGNAFSKLITSSIATLHVASLGECTFECIKNRECFSVNFGDQTQGKHICELLNEDKFNRSDKFAPSHDFHHYNLKTPCMSNPCRNGGTCQPIYDKDDYQCKCPFKNLSGKNCEDLLCNDETLDICTQVMKSWEVKSAESNKVVLNNCKDADKIQRGDEIIFIATRGNLSNHGKYEIMKVNNITGCDLTLTKAFTQPVKSSDSYTIAQLFPTFKNVTLWNKCVLTCRMQDSGQGGILALRAKTLSIDGTSVISTTGLGFRGGQGGDSRGGGGYGGESFLYLQTGTNGKGGDISGTSWGINTNGLGGGGGGDGDASQGGPGGYNSGGGGGDSTVNSDDGAGGGGGGGHFSGGGGGGAGTGCGGKGGTGGTASTVINAFAGGGGVAACTAGNGGSGGQQGQPVQGDCATARSGTAGTGNRGGEGGDSSCHPAYGGGGGGGGMQFGNTDFTKRLSYGGGGGGGGGSAFTDDTNLGGRGGNGGGLVYLLLEEITLEGKIESKGQSGECLNMKAHRSAPGGSGAGGSVVIITKSLHGNPDSKIQVDGGIPVNCAFGTGGGGGGGVGRWLIKTQDSLLNSGQQPVTSFYVFFFFVFFMQSHVKQRETFKEEDTSCDMFGITAGAFDPQVVTHKRQVNKFKLCSVHKRENSLPLKSFLFGNVIFKHISQTREQKNVCLEYKSRLHNITWYLLHLRAQKTAQAAEGYRQISATIQRSLGRKLIENVQPCHGNVSLDLGCGTGELSAYMAELVGRDGKVVAVDPDIARVKLAQKTHGGISNLAIQEGSASNFPGIGSQCYDVVFSNFVFHWIQDKHEALKNSFQSLKPGGKILLSYGDSLAIMFERFFKELIPENCDTLLSKWHFIEKAKIEEMCAAVGFDIVKSYDVKSDAYIFDNEEGMISFFWASSHGLFDPKLIRKDRLASFCARYTSGENSSPFKLFPGEGDHYCVLVAAKPI</sequence>
<feature type="compositionally biased region" description="Gly residues" evidence="2">
    <location>
        <begin position="372"/>
        <end position="399"/>
    </location>
</feature>
<feature type="disulfide bond" evidence="1">
    <location>
        <begin position="153"/>
        <end position="170"/>
    </location>
</feature>
<dbReference type="SUPFAM" id="SSF57196">
    <property type="entry name" value="EGF/Laminin"/>
    <property type="match status" value="1"/>
</dbReference>
<comment type="caution">
    <text evidence="5">The sequence shown here is derived from an EMBL/GenBank/DDBJ whole genome shotgun (WGS) entry which is preliminary data.</text>
</comment>
<dbReference type="Pfam" id="PF13847">
    <property type="entry name" value="Methyltransf_31"/>
    <property type="match status" value="1"/>
</dbReference>
<organism evidence="5 6">
    <name type="scientific">Pocillopora meandrina</name>
    <dbReference type="NCBI Taxonomy" id="46732"/>
    <lineage>
        <taxon>Eukaryota</taxon>
        <taxon>Metazoa</taxon>
        <taxon>Cnidaria</taxon>
        <taxon>Anthozoa</taxon>
        <taxon>Hexacorallia</taxon>
        <taxon>Scleractinia</taxon>
        <taxon>Astrocoeniina</taxon>
        <taxon>Pocilloporidae</taxon>
        <taxon>Pocillopora</taxon>
    </lineage>
</organism>
<evidence type="ECO:0000259" key="4">
    <source>
        <dbReference type="PROSITE" id="PS50948"/>
    </source>
</evidence>
<dbReference type="Gene3D" id="2.10.25.10">
    <property type="entry name" value="Laminin"/>
    <property type="match status" value="1"/>
</dbReference>
<reference evidence="5 6" key="1">
    <citation type="submission" date="2022-05" db="EMBL/GenBank/DDBJ databases">
        <authorList>
            <consortium name="Genoscope - CEA"/>
            <person name="William W."/>
        </authorList>
    </citation>
    <scope>NUCLEOTIDE SEQUENCE [LARGE SCALE GENOMIC DNA]</scope>
</reference>
<dbReference type="PROSITE" id="PS50948">
    <property type="entry name" value="PAN"/>
    <property type="match status" value="1"/>
</dbReference>
<evidence type="ECO:0000256" key="2">
    <source>
        <dbReference type="SAM" id="MobiDB-lite"/>
    </source>
</evidence>
<dbReference type="AlphaFoldDB" id="A0AAU9XG15"/>
<dbReference type="InterPro" id="IPR003609">
    <property type="entry name" value="Pan_app"/>
</dbReference>
<evidence type="ECO:0000313" key="6">
    <source>
        <dbReference type="Proteomes" id="UP001159428"/>
    </source>
</evidence>
<dbReference type="Pfam" id="PF00024">
    <property type="entry name" value="PAN_1"/>
    <property type="match status" value="1"/>
</dbReference>
<feature type="region of interest" description="Disordered" evidence="2">
    <location>
        <begin position="460"/>
        <end position="494"/>
    </location>
</feature>
<evidence type="ECO:0000313" key="5">
    <source>
        <dbReference type="EMBL" id="CAH3145653.1"/>
    </source>
</evidence>
<feature type="domain" description="Apple" evidence="4">
    <location>
        <begin position="65"/>
        <end position="146"/>
    </location>
</feature>
<feature type="domain" description="EGF-like" evidence="3">
    <location>
        <begin position="144"/>
        <end position="183"/>
    </location>
</feature>
<proteinExistence type="predicted"/>
<name>A0AAU9XG15_9CNID</name>
<keyword evidence="1" id="KW-0245">EGF-like domain</keyword>
<accession>A0AAU9XG15</accession>
<dbReference type="PANTHER" id="PTHR43861">
    <property type="entry name" value="TRANS-ACONITATE 2-METHYLTRANSFERASE-RELATED"/>
    <property type="match status" value="1"/>
</dbReference>
<feature type="region of interest" description="Disordered" evidence="2">
    <location>
        <begin position="372"/>
        <end position="415"/>
    </location>
</feature>
<dbReference type="CDD" id="cd02440">
    <property type="entry name" value="AdoMet_MTases"/>
    <property type="match status" value="1"/>
</dbReference>
<dbReference type="InterPro" id="IPR025714">
    <property type="entry name" value="Methyltranfer_dom"/>
</dbReference>
<dbReference type="InterPro" id="IPR000742">
    <property type="entry name" value="EGF"/>
</dbReference>
<dbReference type="SUPFAM" id="SSF57414">
    <property type="entry name" value="Hairpin loop containing domain-like"/>
    <property type="match status" value="1"/>
</dbReference>
<evidence type="ECO:0000256" key="1">
    <source>
        <dbReference type="PROSITE-ProRule" id="PRU00076"/>
    </source>
</evidence>
<protein>
    <submittedName>
        <fullName evidence="5">Uncharacterized protein</fullName>
    </submittedName>
</protein>
<evidence type="ECO:0000259" key="3">
    <source>
        <dbReference type="PROSITE" id="PS50026"/>
    </source>
</evidence>
<dbReference type="Proteomes" id="UP001159428">
    <property type="component" value="Unassembled WGS sequence"/>
</dbReference>
<keyword evidence="6" id="KW-1185">Reference proteome</keyword>
<dbReference type="Gene3D" id="3.40.50.150">
    <property type="entry name" value="Vaccinia Virus protein VP39"/>
    <property type="match status" value="1"/>
</dbReference>
<comment type="caution">
    <text evidence="1">Lacks conserved residue(s) required for the propagation of feature annotation.</text>
</comment>
<dbReference type="PANTHER" id="PTHR43861:SF1">
    <property type="entry name" value="TRANS-ACONITATE 2-METHYLTRANSFERASE"/>
    <property type="match status" value="1"/>
</dbReference>
<dbReference type="CDD" id="cd00054">
    <property type="entry name" value="EGF_CA"/>
    <property type="match status" value="1"/>
</dbReference>
<dbReference type="PROSITE" id="PS50026">
    <property type="entry name" value="EGF_3"/>
    <property type="match status" value="1"/>
</dbReference>
<dbReference type="EMBL" id="CALNXJ010000040">
    <property type="protein sequence ID" value="CAH3145653.1"/>
    <property type="molecule type" value="Genomic_DNA"/>
</dbReference>
<keyword evidence="1" id="KW-1015">Disulfide bond</keyword>
<dbReference type="SUPFAM" id="SSF53335">
    <property type="entry name" value="S-adenosyl-L-methionine-dependent methyltransferases"/>
    <property type="match status" value="1"/>
</dbReference>
<feature type="compositionally biased region" description="Gly residues" evidence="2">
    <location>
        <begin position="482"/>
        <end position="492"/>
    </location>
</feature>
<dbReference type="InterPro" id="IPR029063">
    <property type="entry name" value="SAM-dependent_MTases_sf"/>
</dbReference>